<evidence type="ECO:0000256" key="2">
    <source>
        <dbReference type="ARBA" id="ARBA00006109"/>
    </source>
</evidence>
<dbReference type="AlphaFoldDB" id="A0A015KZR3"/>
<organism evidence="9 10">
    <name type="scientific">Rhizophagus irregularis (strain DAOM 197198w)</name>
    <name type="common">Glomus intraradices</name>
    <dbReference type="NCBI Taxonomy" id="1432141"/>
    <lineage>
        <taxon>Eukaryota</taxon>
        <taxon>Fungi</taxon>
        <taxon>Fungi incertae sedis</taxon>
        <taxon>Mucoromycota</taxon>
        <taxon>Glomeromycotina</taxon>
        <taxon>Glomeromycetes</taxon>
        <taxon>Glomerales</taxon>
        <taxon>Glomeraceae</taxon>
        <taxon>Rhizophagus</taxon>
    </lineage>
</organism>
<reference evidence="9 10" key="1">
    <citation type="submission" date="2014-02" db="EMBL/GenBank/DDBJ databases">
        <title>Single nucleus genome sequencing reveals high similarity among nuclei of an endomycorrhizal fungus.</title>
        <authorList>
            <person name="Lin K."/>
            <person name="Geurts R."/>
            <person name="Zhang Z."/>
            <person name="Limpens E."/>
            <person name="Saunders D.G."/>
            <person name="Mu D."/>
            <person name="Pang E."/>
            <person name="Cao H."/>
            <person name="Cha H."/>
            <person name="Lin T."/>
            <person name="Zhou Q."/>
            <person name="Shang Y."/>
            <person name="Li Y."/>
            <person name="Ivanov S."/>
            <person name="Sharma T."/>
            <person name="Velzen R.V."/>
            <person name="Ruijter N.D."/>
            <person name="Aanen D.K."/>
            <person name="Win J."/>
            <person name="Kamoun S."/>
            <person name="Bisseling T."/>
            <person name="Huang S."/>
        </authorList>
    </citation>
    <scope>NUCLEOTIDE SEQUENCE [LARGE SCALE GENOMIC DNA]</scope>
    <source>
        <strain evidence="10">DAOM197198w</strain>
    </source>
</reference>
<sequence>MSTVLIGKILGWIGFITLIHSTYSTYEHLSYLKAVEKANDMPIEITVECLFSVIIFAISVILVAGPLKPILMKSEMVKKSIDKVDTRPSFNTFNHRGRIIKSSLDIK</sequence>
<name>A0A015KZR3_RHIIW</name>
<protein>
    <recommendedName>
        <fullName evidence="11">Magnesium transporter</fullName>
    </recommendedName>
</protein>
<dbReference type="STRING" id="1432141.A0A015KZR3"/>
<dbReference type="EMBL" id="JEMT01014877">
    <property type="protein sequence ID" value="EXX73064.1"/>
    <property type="molecule type" value="Genomic_DNA"/>
</dbReference>
<comment type="caution">
    <text evidence="9">The sequence shown here is derived from an EMBL/GenBank/DDBJ whole genome shotgun (WGS) entry which is preliminary data.</text>
</comment>
<keyword evidence="10" id="KW-1185">Reference proteome</keyword>
<evidence type="ECO:0000256" key="4">
    <source>
        <dbReference type="ARBA" id="ARBA00022692"/>
    </source>
</evidence>
<keyword evidence="7 8" id="KW-0472">Membrane</keyword>
<dbReference type="GO" id="GO:0072546">
    <property type="term" value="C:EMC complex"/>
    <property type="evidence" value="ECO:0007669"/>
    <property type="project" value="TreeGrafter"/>
</dbReference>
<evidence type="ECO:0000313" key="9">
    <source>
        <dbReference type="EMBL" id="EXX73064.1"/>
    </source>
</evidence>
<evidence type="ECO:0000256" key="6">
    <source>
        <dbReference type="ARBA" id="ARBA00022989"/>
    </source>
</evidence>
<dbReference type="GO" id="GO:0005794">
    <property type="term" value="C:Golgi apparatus"/>
    <property type="evidence" value="ECO:0007669"/>
    <property type="project" value="TreeGrafter"/>
</dbReference>
<proteinExistence type="inferred from homology"/>
<dbReference type="OrthoDB" id="44756at2759"/>
<comment type="subunit">
    <text evidence="3">Component of the ER membrane protein complex (EMC).</text>
</comment>
<dbReference type="InterPro" id="IPR018937">
    <property type="entry name" value="MMgT"/>
</dbReference>
<evidence type="ECO:0000313" key="10">
    <source>
        <dbReference type="Proteomes" id="UP000022910"/>
    </source>
</evidence>
<evidence type="ECO:0008006" key="11">
    <source>
        <dbReference type="Google" id="ProtNLM"/>
    </source>
</evidence>
<gene>
    <name evidence="9" type="ORF">RirG_063560</name>
</gene>
<evidence type="ECO:0000256" key="1">
    <source>
        <dbReference type="ARBA" id="ARBA00004477"/>
    </source>
</evidence>
<dbReference type="Pfam" id="PF10270">
    <property type="entry name" value="MMgT"/>
    <property type="match status" value="1"/>
</dbReference>
<accession>A0A015KZR3</accession>
<dbReference type="PANTHER" id="PTHR21181">
    <property type="match status" value="1"/>
</dbReference>
<evidence type="ECO:0000256" key="3">
    <source>
        <dbReference type="ARBA" id="ARBA00011276"/>
    </source>
</evidence>
<dbReference type="GO" id="GO:0022890">
    <property type="term" value="F:inorganic cation transmembrane transporter activity"/>
    <property type="evidence" value="ECO:0007669"/>
    <property type="project" value="TreeGrafter"/>
</dbReference>
<dbReference type="HOGENOM" id="CLU_122437_2_0_1"/>
<keyword evidence="5" id="KW-0256">Endoplasmic reticulum</keyword>
<feature type="transmembrane region" description="Helical" evidence="8">
    <location>
        <begin position="5"/>
        <end position="23"/>
    </location>
</feature>
<keyword evidence="6 8" id="KW-1133">Transmembrane helix</keyword>
<dbReference type="OMA" id="CYGIVHL"/>
<dbReference type="GO" id="GO:0005886">
    <property type="term" value="C:plasma membrane"/>
    <property type="evidence" value="ECO:0007669"/>
    <property type="project" value="TreeGrafter"/>
</dbReference>
<dbReference type="Proteomes" id="UP000022910">
    <property type="component" value="Unassembled WGS sequence"/>
</dbReference>
<dbReference type="PANTHER" id="PTHR21181:SF7">
    <property type="entry name" value="ER MEMBRANE PROTEIN COMPLEX SUBUNIT 5"/>
    <property type="match status" value="1"/>
</dbReference>
<evidence type="ECO:0000256" key="7">
    <source>
        <dbReference type="ARBA" id="ARBA00023136"/>
    </source>
</evidence>
<feature type="transmembrane region" description="Helical" evidence="8">
    <location>
        <begin position="43"/>
        <end position="64"/>
    </location>
</feature>
<evidence type="ECO:0000256" key="5">
    <source>
        <dbReference type="ARBA" id="ARBA00022824"/>
    </source>
</evidence>
<comment type="subcellular location">
    <subcellularLocation>
        <location evidence="1">Endoplasmic reticulum membrane</location>
        <topology evidence="1">Multi-pass membrane protein</topology>
    </subcellularLocation>
</comment>
<evidence type="ECO:0000256" key="8">
    <source>
        <dbReference type="SAM" id="Phobius"/>
    </source>
</evidence>
<dbReference type="SMR" id="A0A015KZR3"/>
<keyword evidence="4 8" id="KW-0812">Transmembrane</keyword>
<dbReference type="GO" id="GO:0005769">
    <property type="term" value="C:early endosome"/>
    <property type="evidence" value="ECO:0007669"/>
    <property type="project" value="TreeGrafter"/>
</dbReference>
<comment type="similarity">
    <text evidence="2">Belongs to the membrane magnesium transporter (TC 1.A.67) family.</text>
</comment>